<protein>
    <submittedName>
        <fullName evidence="3">Uncharacterized protein</fullName>
    </submittedName>
</protein>
<dbReference type="RefSeq" id="WP_050432006.1">
    <property type="nucleotide sequence ID" value="NZ_CP012159.1"/>
</dbReference>
<dbReference type="AlphaFoldDB" id="A0A0K1EGP4"/>
<dbReference type="KEGG" id="ccro:CMC5_041720"/>
<feature type="domain" description="Putative DNA-binding" evidence="1">
    <location>
        <begin position="27"/>
        <end position="107"/>
    </location>
</feature>
<evidence type="ECO:0000313" key="3">
    <source>
        <dbReference type="EMBL" id="AKT40019.1"/>
    </source>
</evidence>
<evidence type="ECO:0000259" key="2">
    <source>
        <dbReference type="Pfam" id="PF22106"/>
    </source>
</evidence>
<dbReference type="Proteomes" id="UP000067626">
    <property type="component" value="Chromosome"/>
</dbReference>
<dbReference type="InterPro" id="IPR044922">
    <property type="entry name" value="DUF2063_N_sf"/>
</dbReference>
<dbReference type="Pfam" id="PF22106">
    <property type="entry name" value="NGO1945_C"/>
    <property type="match status" value="1"/>
</dbReference>
<sequence>MAERLEALQTLLSRAFRKDTSVTDDDALTAHLAEHVAGNSRLTPAAQVDIYRRQFWLRHLGSLQEDYPGLRALLGDDAFETFCRAYLAAHPPASFTLRDLGDDIVPFAELYPDFPPDQEALCRELCRFEHAHIDLFDGAEPPPLDPARLGAMTEDDWSTARVVLHPLLRRFRLTYPVHTLREAARAGRELAVPEPRDVHLLLFRRDLQIRLQEIDPLAYQLLSALARGVALIPACEEIADHATEDDATRLGEHVQRWFAQWASAGLIVDITPAPDAPDHDPGGTRGDVY</sequence>
<name>A0A0K1EGP4_CHOCO</name>
<proteinExistence type="predicted"/>
<dbReference type="STRING" id="52.CMC5_041720"/>
<organism evidence="3 4">
    <name type="scientific">Chondromyces crocatus</name>
    <dbReference type="NCBI Taxonomy" id="52"/>
    <lineage>
        <taxon>Bacteria</taxon>
        <taxon>Pseudomonadati</taxon>
        <taxon>Myxococcota</taxon>
        <taxon>Polyangia</taxon>
        <taxon>Polyangiales</taxon>
        <taxon>Polyangiaceae</taxon>
        <taxon>Chondromyces</taxon>
    </lineage>
</organism>
<evidence type="ECO:0000313" key="4">
    <source>
        <dbReference type="Proteomes" id="UP000067626"/>
    </source>
</evidence>
<dbReference type="InterPro" id="IPR018640">
    <property type="entry name" value="DUF2063"/>
</dbReference>
<dbReference type="InterPro" id="IPR054098">
    <property type="entry name" value="NGO1945-like_C"/>
</dbReference>
<accession>A0A0K1EGP4</accession>
<evidence type="ECO:0000259" key="1">
    <source>
        <dbReference type="Pfam" id="PF09836"/>
    </source>
</evidence>
<gene>
    <name evidence="3" type="ORF">CMC5_041720</name>
</gene>
<dbReference type="Pfam" id="PF09836">
    <property type="entry name" value="DUF2063"/>
    <property type="match status" value="1"/>
</dbReference>
<reference evidence="3 4" key="1">
    <citation type="submission" date="2015-07" db="EMBL/GenBank/DDBJ databases">
        <title>Genome analysis of myxobacterium Chondromyces crocatus Cm c5 reveals a high potential for natural compound synthesis and the genetic basis for the loss of fruiting body formation.</title>
        <authorList>
            <person name="Zaburannyi N."/>
            <person name="Bunk B."/>
            <person name="Maier J."/>
            <person name="Overmann J."/>
            <person name="Mueller R."/>
        </authorList>
    </citation>
    <scope>NUCLEOTIDE SEQUENCE [LARGE SCALE GENOMIC DNA]</scope>
    <source>
        <strain evidence="3 4">Cm c5</strain>
    </source>
</reference>
<feature type="domain" description="NGO1945-like C-terminal" evidence="2">
    <location>
        <begin position="173"/>
        <end position="262"/>
    </location>
</feature>
<dbReference type="EMBL" id="CP012159">
    <property type="protein sequence ID" value="AKT40019.1"/>
    <property type="molecule type" value="Genomic_DNA"/>
</dbReference>
<keyword evidence="4" id="KW-1185">Reference proteome</keyword>
<dbReference type="Gene3D" id="1.10.150.690">
    <property type="entry name" value="DUF2063"/>
    <property type="match status" value="1"/>
</dbReference>